<evidence type="ECO:0000313" key="1">
    <source>
        <dbReference type="EMBL" id="AOW03888.1"/>
    </source>
</evidence>
<evidence type="ECO:0000313" key="2">
    <source>
        <dbReference type="Proteomes" id="UP000182444"/>
    </source>
</evidence>
<reference evidence="1 2" key="1">
    <citation type="journal article" date="2016" name="PLoS ONE">
        <title>Sequence Assembly of Yarrowia lipolytica Strain W29/CLIB89 Shows Transposable Element Diversity.</title>
        <authorList>
            <person name="Magnan C."/>
            <person name="Yu J."/>
            <person name="Chang I."/>
            <person name="Jahn E."/>
            <person name="Kanomata Y."/>
            <person name="Wu J."/>
            <person name="Zeller M."/>
            <person name="Oakes M."/>
            <person name="Baldi P."/>
            <person name="Sandmeyer S."/>
        </authorList>
    </citation>
    <scope>NUCLEOTIDE SEQUENCE [LARGE SCALE GENOMIC DNA]</scope>
    <source>
        <strain evidence="2">CLIB89(W29)</strain>
    </source>
</reference>
<dbReference type="AlphaFoldDB" id="A0A1D8NE41"/>
<proteinExistence type="predicted"/>
<organism evidence="1 2">
    <name type="scientific">Yarrowia lipolytica</name>
    <name type="common">Candida lipolytica</name>
    <dbReference type="NCBI Taxonomy" id="4952"/>
    <lineage>
        <taxon>Eukaryota</taxon>
        <taxon>Fungi</taxon>
        <taxon>Dikarya</taxon>
        <taxon>Ascomycota</taxon>
        <taxon>Saccharomycotina</taxon>
        <taxon>Dipodascomycetes</taxon>
        <taxon>Dipodascales</taxon>
        <taxon>Dipodascales incertae sedis</taxon>
        <taxon>Yarrowia</taxon>
    </lineage>
</organism>
<dbReference type="Proteomes" id="UP000182444">
    <property type="component" value="Chromosome 1D"/>
</dbReference>
<dbReference type="VEuPathDB" id="FungiDB:YALI1_D13315g"/>
<accession>A0A1D8NE41</accession>
<protein>
    <submittedName>
        <fullName evidence="1">Uncharacterized protein</fullName>
    </submittedName>
</protein>
<dbReference type="RefSeq" id="XP_068138776.1">
    <property type="nucleotide sequence ID" value="XM_068282675.1"/>
</dbReference>
<dbReference type="GeneID" id="94583289"/>
<sequence length="290" mass="32198">MQTCCFDSNTSCRSEDLESIKSRTNHLGYTLSLRRGGLLCEPAGVSKDTHLCTLQTLSCSVAHLYLFGTQGAGFQPYLQPHGSAMRTCVSVNRAEYMPFRVPDSDGVFCVFTVCLSLFQGHCGQLAVLPTPVSLARDGYRHKQAVAAAFVRHANKSTLQGLLLLYPRDLSARYETSFQMRKSTSLEPRYGLCSHFRNTVAFKSFGICPATNSHGPTRLCARNLAYDHPPSNKVQPHELNWTKLNLGVSIASEVNKDHGQLRVMWQDKHDNRTFHRSSATSTMSTTVCTTI</sequence>
<dbReference type="EMBL" id="CP017556">
    <property type="protein sequence ID" value="AOW03888.1"/>
    <property type="molecule type" value="Genomic_DNA"/>
</dbReference>
<name>A0A1D8NE41_YARLL</name>
<gene>
    <name evidence="1" type="ORF">YALI1_D13315g</name>
</gene>